<dbReference type="Pfam" id="PF16344">
    <property type="entry name" value="FecR_C"/>
    <property type="match status" value="1"/>
</dbReference>
<evidence type="ECO:0000259" key="2">
    <source>
        <dbReference type="Pfam" id="PF16344"/>
    </source>
</evidence>
<reference evidence="3" key="1">
    <citation type="journal article" date="2014" name="Int. J. Syst. Evol. Microbiol.">
        <title>Complete genome sequence of Corynebacterium casei LMG S-19264T (=DSM 44701T), isolated from a smear-ripened cheese.</title>
        <authorList>
            <consortium name="US DOE Joint Genome Institute (JGI-PGF)"/>
            <person name="Walter F."/>
            <person name="Albersmeier A."/>
            <person name="Kalinowski J."/>
            <person name="Ruckert C."/>
        </authorList>
    </citation>
    <scope>NUCLEOTIDE SEQUENCE</scope>
    <source>
        <strain evidence="3">CGMCC 1.15290</strain>
    </source>
</reference>
<dbReference type="PANTHER" id="PTHR30273:SF2">
    <property type="entry name" value="PROTEIN FECR"/>
    <property type="match status" value="1"/>
</dbReference>
<evidence type="ECO:0000313" key="4">
    <source>
        <dbReference type="Proteomes" id="UP000627292"/>
    </source>
</evidence>
<proteinExistence type="predicted"/>
<organism evidence="3 4">
    <name type="scientific">Filimonas zeae</name>
    <dbReference type="NCBI Taxonomy" id="1737353"/>
    <lineage>
        <taxon>Bacteria</taxon>
        <taxon>Pseudomonadati</taxon>
        <taxon>Bacteroidota</taxon>
        <taxon>Chitinophagia</taxon>
        <taxon>Chitinophagales</taxon>
        <taxon>Chitinophagaceae</taxon>
        <taxon>Filimonas</taxon>
    </lineage>
</organism>
<dbReference type="EMBL" id="BMIB01000001">
    <property type="protein sequence ID" value="GGH62397.1"/>
    <property type="molecule type" value="Genomic_DNA"/>
</dbReference>
<dbReference type="Pfam" id="PF04773">
    <property type="entry name" value="FecR"/>
    <property type="match status" value="1"/>
</dbReference>
<protein>
    <recommendedName>
        <fullName evidence="5">FecR family protein</fullName>
    </recommendedName>
</protein>
<dbReference type="Gene3D" id="2.60.120.1440">
    <property type="match status" value="1"/>
</dbReference>
<evidence type="ECO:0008006" key="5">
    <source>
        <dbReference type="Google" id="ProtNLM"/>
    </source>
</evidence>
<dbReference type="InterPro" id="IPR006860">
    <property type="entry name" value="FecR"/>
</dbReference>
<evidence type="ECO:0000313" key="3">
    <source>
        <dbReference type="EMBL" id="GGH62397.1"/>
    </source>
</evidence>
<name>A0A917MV59_9BACT</name>
<evidence type="ECO:0000259" key="1">
    <source>
        <dbReference type="Pfam" id="PF04773"/>
    </source>
</evidence>
<comment type="caution">
    <text evidence="3">The sequence shown here is derived from an EMBL/GenBank/DDBJ whole genome shotgun (WGS) entry which is preliminary data.</text>
</comment>
<dbReference type="Proteomes" id="UP000627292">
    <property type="component" value="Unassembled WGS sequence"/>
</dbReference>
<reference evidence="3" key="2">
    <citation type="submission" date="2020-09" db="EMBL/GenBank/DDBJ databases">
        <authorList>
            <person name="Sun Q."/>
            <person name="Zhou Y."/>
        </authorList>
    </citation>
    <scope>NUCLEOTIDE SEQUENCE</scope>
    <source>
        <strain evidence="3">CGMCC 1.15290</strain>
    </source>
</reference>
<accession>A0A917MV59</accession>
<feature type="domain" description="Protein FecR C-terminal" evidence="2">
    <location>
        <begin position="272"/>
        <end position="332"/>
    </location>
</feature>
<dbReference type="PIRSF" id="PIRSF018266">
    <property type="entry name" value="FecR"/>
    <property type="match status" value="1"/>
</dbReference>
<sequence>MDKQIFISLIDKFLSGKARPEEMDALANYYHSFQQSGSSWDEAVLGDAEEMESRLLNRLNIAIARDKAVTEAEGNEEIPVAELPETTTRKSWKKIAIAASVAGILIVSGYALKDFIKGQVTPVKTIVVATEKGMRRHLVLPDSTQVWLEGGSSFSYPDAFREEERTVNLQGEAFFEVAQDAGHPFVIQTPLLSTRVLSTSFNVKAYDLKKAEVVVVTGKVMVKEGSAAIQNDNAQQLVVRSNHKVSYDSIQRVLEMKDAPDAADFAQRRNGKFIYRGVKVADMIKDLQQAYNTPIAIKKELLNCTFYGDFNAKDDVQKVLHLIALSLNGRVENMGERGYFITGEGCL</sequence>
<dbReference type="GO" id="GO:0016989">
    <property type="term" value="F:sigma factor antagonist activity"/>
    <property type="evidence" value="ECO:0007669"/>
    <property type="project" value="TreeGrafter"/>
</dbReference>
<dbReference type="InterPro" id="IPR032508">
    <property type="entry name" value="FecR_C"/>
</dbReference>
<dbReference type="AlphaFoldDB" id="A0A917MV59"/>
<dbReference type="InterPro" id="IPR012373">
    <property type="entry name" value="Ferrdict_sens_TM"/>
</dbReference>
<feature type="domain" description="FecR protein" evidence="1">
    <location>
        <begin position="128"/>
        <end position="220"/>
    </location>
</feature>
<keyword evidence="4" id="KW-1185">Reference proteome</keyword>
<dbReference type="RefSeq" id="WP_188951091.1">
    <property type="nucleotide sequence ID" value="NZ_BMIB01000001.1"/>
</dbReference>
<dbReference type="Gene3D" id="3.55.50.30">
    <property type="match status" value="1"/>
</dbReference>
<gene>
    <name evidence="3" type="ORF">GCM10011379_12320</name>
</gene>
<dbReference type="PANTHER" id="PTHR30273">
    <property type="entry name" value="PERIPLASMIC SIGNAL SENSOR AND SIGMA FACTOR ACTIVATOR FECR-RELATED"/>
    <property type="match status" value="1"/>
</dbReference>